<keyword evidence="1" id="KW-0732">Signal</keyword>
<accession>A0ABQ6MKD2</accession>
<keyword evidence="3" id="KW-1185">Reference proteome</keyword>
<reference evidence="2 3" key="1">
    <citation type="journal article" date="2023" name="Commun. Biol.">
        <title>Genome analysis of Parmales, the sister group of diatoms, reveals the evolutionary specialization of diatoms from phago-mixotrophs to photoautotrophs.</title>
        <authorList>
            <person name="Ban H."/>
            <person name="Sato S."/>
            <person name="Yoshikawa S."/>
            <person name="Yamada K."/>
            <person name="Nakamura Y."/>
            <person name="Ichinomiya M."/>
            <person name="Sato N."/>
            <person name="Blanc-Mathieu R."/>
            <person name="Endo H."/>
            <person name="Kuwata A."/>
            <person name="Ogata H."/>
        </authorList>
    </citation>
    <scope>NUCLEOTIDE SEQUENCE [LARGE SCALE GENOMIC DNA]</scope>
</reference>
<gene>
    <name evidence="2" type="ORF">TeGR_g14399</name>
</gene>
<comment type="caution">
    <text evidence="2">The sequence shown here is derived from an EMBL/GenBank/DDBJ whole genome shotgun (WGS) entry which is preliminary data.</text>
</comment>
<evidence type="ECO:0000256" key="1">
    <source>
        <dbReference type="SAM" id="SignalP"/>
    </source>
</evidence>
<dbReference type="EMBL" id="BRYB01001540">
    <property type="protein sequence ID" value="GMI28124.1"/>
    <property type="molecule type" value="Genomic_DNA"/>
</dbReference>
<sequence>MPLLRPLALLPILLLLLLPAAPLPASLPRRSLLSLPLLLPLPSLAAPKPTLPSATAAVLSLPPLLDSLQLSCTRSDFPSLLSLAPLVRSLLPSFVSYIDLLPPPSPAPLLRREAGLLFASCGRLRAAAVEGDPGAATRALGLLMLHYDRFLRGAGLLEGGGVDRSELFGEEDRRRLVFQEGRVALMDRVLLVGGAEMGRTGTVVGDESDGEGPPCFIVRLDMRGVREVVVARREWVKRRIGEQEPDEVFVGKAAARG</sequence>
<proteinExistence type="predicted"/>
<feature type="signal peptide" evidence="1">
    <location>
        <begin position="1"/>
        <end position="22"/>
    </location>
</feature>
<evidence type="ECO:0000313" key="3">
    <source>
        <dbReference type="Proteomes" id="UP001165060"/>
    </source>
</evidence>
<organism evidence="2 3">
    <name type="scientific">Tetraparma gracilis</name>
    <dbReference type="NCBI Taxonomy" id="2962635"/>
    <lineage>
        <taxon>Eukaryota</taxon>
        <taxon>Sar</taxon>
        <taxon>Stramenopiles</taxon>
        <taxon>Ochrophyta</taxon>
        <taxon>Bolidophyceae</taxon>
        <taxon>Parmales</taxon>
        <taxon>Triparmaceae</taxon>
        <taxon>Tetraparma</taxon>
    </lineage>
</organism>
<dbReference type="Proteomes" id="UP001165060">
    <property type="component" value="Unassembled WGS sequence"/>
</dbReference>
<name>A0ABQ6MKD2_9STRA</name>
<evidence type="ECO:0000313" key="2">
    <source>
        <dbReference type="EMBL" id="GMI28124.1"/>
    </source>
</evidence>
<protein>
    <submittedName>
        <fullName evidence="2">Uncharacterized protein</fullName>
    </submittedName>
</protein>
<feature type="chain" id="PRO_5046071030" evidence="1">
    <location>
        <begin position="23"/>
        <end position="257"/>
    </location>
</feature>